<reference evidence="4 5" key="2">
    <citation type="journal article" date="2010" name="Stand. Genomic Sci.">
        <title>Complete genome sequence of Nakamurella multipartita type strain (Y-104).</title>
        <authorList>
            <person name="Tice H."/>
            <person name="Mayilraj S."/>
            <person name="Sims D."/>
            <person name="Lapidus A."/>
            <person name="Nolan M."/>
            <person name="Lucas S."/>
            <person name="Glavina Del Rio T."/>
            <person name="Copeland A."/>
            <person name="Cheng J.F."/>
            <person name="Meincke L."/>
            <person name="Bruce D."/>
            <person name="Goodwin L."/>
            <person name="Pitluck S."/>
            <person name="Ivanova N."/>
            <person name="Mavromatis K."/>
            <person name="Ovchinnikova G."/>
            <person name="Pati A."/>
            <person name="Chen A."/>
            <person name="Palaniappan K."/>
            <person name="Land M."/>
            <person name="Hauser L."/>
            <person name="Chang Y.J."/>
            <person name="Jeffries C.D."/>
            <person name="Detter J.C."/>
            <person name="Brettin T."/>
            <person name="Rohde M."/>
            <person name="Goker M."/>
            <person name="Bristow J."/>
            <person name="Eisen J.A."/>
            <person name="Markowitz V."/>
            <person name="Hugenholtz P."/>
            <person name="Kyrpides N.C."/>
            <person name="Klenk H.P."/>
            <person name="Chen F."/>
        </authorList>
    </citation>
    <scope>NUCLEOTIDE SEQUENCE [LARGE SCALE GENOMIC DNA]</scope>
    <source>
        <strain evidence="5">ATCC 700099 / DSM 44233 / CIP 104796 / JCM 9543 / NBRC 105858 / Y-104</strain>
    </source>
</reference>
<dbReference type="KEGG" id="nml:Namu_2138"/>
<dbReference type="HOGENOM" id="CLU_037318_0_0_11"/>
<proteinExistence type="predicted"/>
<feature type="chain" id="PRO_5039446907" description="DUF3152 domain-containing protein" evidence="2">
    <location>
        <begin position="21"/>
        <end position="309"/>
    </location>
</feature>
<dbReference type="RefSeq" id="WP_015747408.1">
    <property type="nucleotide sequence ID" value="NC_013235.1"/>
</dbReference>
<accession>C8XJ51</accession>
<dbReference type="AlphaFoldDB" id="C8XJ51"/>
<protein>
    <recommendedName>
        <fullName evidence="3">DUF3152 domain-containing protein</fullName>
    </recommendedName>
</protein>
<dbReference type="InterPro" id="IPR022603">
    <property type="entry name" value="DUF3152"/>
</dbReference>
<evidence type="ECO:0000256" key="2">
    <source>
        <dbReference type="SAM" id="SignalP"/>
    </source>
</evidence>
<feature type="signal peptide" evidence="2">
    <location>
        <begin position="1"/>
        <end position="20"/>
    </location>
</feature>
<evidence type="ECO:0000313" key="4">
    <source>
        <dbReference type="EMBL" id="ACV78516.1"/>
    </source>
</evidence>
<evidence type="ECO:0000259" key="3">
    <source>
        <dbReference type="Pfam" id="PF11350"/>
    </source>
</evidence>
<keyword evidence="2" id="KW-0732">Signal</keyword>
<dbReference type="SUPFAM" id="SSF55486">
    <property type="entry name" value="Metalloproteases ('zincins'), catalytic domain"/>
    <property type="match status" value="1"/>
</dbReference>
<feature type="compositionally biased region" description="Low complexity" evidence="1">
    <location>
        <begin position="32"/>
        <end position="41"/>
    </location>
</feature>
<name>C8XJ51_NAKMY</name>
<dbReference type="eggNOG" id="COG5479">
    <property type="taxonomic scope" value="Bacteria"/>
</dbReference>
<gene>
    <name evidence="4" type="ordered locus">Namu_2138</name>
</gene>
<dbReference type="Proteomes" id="UP000002218">
    <property type="component" value="Chromosome"/>
</dbReference>
<sequence precursor="true">MSISVLAVLTLLVLVQTAGQSNTPTTAAAVQPSTGPVSTGGLSSGSGPGSVTSSVATPSASVESSPASPAAVADPNNRDADGHVAGSIAAAALPAGADFATTGNGTWHTVPGTSPTVGTGSRALTYTVEVEDGLPADMDQQFAQVVDATLADPRSWIGGGQVSFTRIDSGDPDIRISLTSQQSIRDPGRCGWDIPLEASCFNGWMDRVMINDARWVRGAMSYNGDINSYRAYAINHEVGHALGNRHQPCPANGAPAPIMMQQSWSTSNNDLAVLDPQTIPPDGSVCAPNPYRFPDATAVPPAQAPSPAG</sequence>
<feature type="region of interest" description="Disordered" evidence="1">
    <location>
        <begin position="21"/>
        <end position="82"/>
    </location>
</feature>
<feature type="region of interest" description="Disordered" evidence="1">
    <location>
        <begin position="290"/>
        <end position="309"/>
    </location>
</feature>
<dbReference type="STRING" id="479431.Namu_2138"/>
<reference evidence="5" key="1">
    <citation type="submission" date="2009-09" db="EMBL/GenBank/DDBJ databases">
        <title>The complete genome of Nakamurella multipartita DSM 44233.</title>
        <authorList>
            <consortium name="US DOE Joint Genome Institute (JGI-PGF)"/>
            <person name="Lucas S."/>
            <person name="Copeland A."/>
            <person name="Lapidus A."/>
            <person name="Glavina del Rio T."/>
            <person name="Dalin E."/>
            <person name="Tice H."/>
            <person name="Bruce D."/>
            <person name="Goodwin L."/>
            <person name="Pitluck S."/>
            <person name="Kyrpides N."/>
            <person name="Mavromatis K."/>
            <person name="Ivanova N."/>
            <person name="Ovchinnikova G."/>
            <person name="Sims D."/>
            <person name="Meincke L."/>
            <person name="Brettin T."/>
            <person name="Detter J.C."/>
            <person name="Han C."/>
            <person name="Larimer F."/>
            <person name="Land M."/>
            <person name="Hauser L."/>
            <person name="Markowitz V."/>
            <person name="Cheng J.-F."/>
            <person name="Hugenholtz P."/>
            <person name="Woyke T."/>
            <person name="Wu D."/>
            <person name="Klenk H.-P."/>
            <person name="Eisen J.A."/>
        </authorList>
    </citation>
    <scope>NUCLEOTIDE SEQUENCE [LARGE SCALE GENOMIC DNA]</scope>
    <source>
        <strain evidence="5">ATCC 700099 / DSM 44233 / CIP 104796 / JCM 9543 / NBRC 105858 / Y-104</strain>
    </source>
</reference>
<dbReference type="EMBL" id="CP001737">
    <property type="protein sequence ID" value="ACV78516.1"/>
    <property type="molecule type" value="Genomic_DNA"/>
</dbReference>
<feature type="domain" description="DUF3152" evidence="3">
    <location>
        <begin position="93"/>
        <end position="294"/>
    </location>
</feature>
<organism evidence="4 5">
    <name type="scientific">Nakamurella multipartita (strain ATCC 700099 / DSM 44233 / CIP 104796 / JCM 9543 / NBRC 105858 / Y-104)</name>
    <name type="common">Microsphaera multipartita</name>
    <dbReference type="NCBI Taxonomy" id="479431"/>
    <lineage>
        <taxon>Bacteria</taxon>
        <taxon>Bacillati</taxon>
        <taxon>Actinomycetota</taxon>
        <taxon>Actinomycetes</taxon>
        <taxon>Nakamurellales</taxon>
        <taxon>Nakamurellaceae</taxon>
        <taxon>Nakamurella</taxon>
    </lineage>
</organism>
<dbReference type="InParanoid" id="C8XJ51"/>
<evidence type="ECO:0000313" key="5">
    <source>
        <dbReference type="Proteomes" id="UP000002218"/>
    </source>
</evidence>
<feature type="compositionally biased region" description="Low complexity" evidence="1">
    <location>
        <begin position="49"/>
        <end position="73"/>
    </location>
</feature>
<dbReference type="Gene3D" id="3.40.390.10">
    <property type="entry name" value="Collagenase (Catalytic Domain)"/>
    <property type="match status" value="1"/>
</dbReference>
<evidence type="ECO:0000256" key="1">
    <source>
        <dbReference type="SAM" id="MobiDB-lite"/>
    </source>
</evidence>
<dbReference type="GO" id="GO:0008237">
    <property type="term" value="F:metallopeptidase activity"/>
    <property type="evidence" value="ECO:0007669"/>
    <property type="project" value="InterPro"/>
</dbReference>
<keyword evidence="5" id="KW-1185">Reference proteome</keyword>
<dbReference type="Pfam" id="PF11350">
    <property type="entry name" value="DUF3152"/>
    <property type="match status" value="1"/>
</dbReference>
<dbReference type="InterPro" id="IPR024079">
    <property type="entry name" value="MetalloPept_cat_dom_sf"/>
</dbReference>